<evidence type="ECO:0000313" key="2">
    <source>
        <dbReference type="Proteomes" id="UP001244011"/>
    </source>
</evidence>
<dbReference type="RefSeq" id="XP_060281125.1">
    <property type="nucleotide sequence ID" value="XM_060430115.1"/>
</dbReference>
<accession>A0AAJ0BVT2</accession>
<name>A0AAJ0BVT2_9PEZI</name>
<comment type="caution">
    <text evidence="1">The sequence shown here is derived from an EMBL/GenBank/DDBJ whole genome shotgun (WGS) entry which is preliminary data.</text>
</comment>
<dbReference type="AlphaFoldDB" id="A0AAJ0BVT2"/>
<reference evidence="1" key="1">
    <citation type="submission" date="2023-06" db="EMBL/GenBank/DDBJ databases">
        <title>Genome-scale phylogeny and comparative genomics of the fungal order Sordariales.</title>
        <authorList>
            <consortium name="Lawrence Berkeley National Laboratory"/>
            <person name="Hensen N."/>
            <person name="Bonometti L."/>
            <person name="Westerberg I."/>
            <person name="Brannstrom I.O."/>
            <person name="Guillou S."/>
            <person name="Cros-Aarteil S."/>
            <person name="Calhoun S."/>
            <person name="Haridas S."/>
            <person name="Kuo A."/>
            <person name="Mondo S."/>
            <person name="Pangilinan J."/>
            <person name="Riley R."/>
            <person name="Labutti K."/>
            <person name="Andreopoulos B."/>
            <person name="Lipzen A."/>
            <person name="Chen C."/>
            <person name="Yanf M."/>
            <person name="Daum C."/>
            <person name="Ng V."/>
            <person name="Clum A."/>
            <person name="Steindorff A."/>
            <person name="Ohm R."/>
            <person name="Martin F."/>
            <person name="Silar P."/>
            <person name="Natvig D."/>
            <person name="Lalanne C."/>
            <person name="Gautier V."/>
            <person name="Ament-Velasquez S.L."/>
            <person name="Kruys A."/>
            <person name="Hutchinson M.I."/>
            <person name="Powell A.J."/>
            <person name="Barry K."/>
            <person name="Miller A.N."/>
            <person name="Grigoriev I.V."/>
            <person name="Debuchy R."/>
            <person name="Gladieux P."/>
            <person name="Thoren M.H."/>
            <person name="Johannesson H."/>
        </authorList>
    </citation>
    <scope>NUCLEOTIDE SEQUENCE</scope>
    <source>
        <strain evidence="1">8032-3</strain>
    </source>
</reference>
<dbReference type="GeneID" id="85313302"/>
<protein>
    <submittedName>
        <fullName evidence="1">Uncharacterized protein</fullName>
    </submittedName>
</protein>
<sequence>MNITINECIGIGHGCILTIARSILRVERDSDKGSYTYKQLIQHDDFSSPDDYHPMRRDQIAKMKAQRRLG</sequence>
<organism evidence="1 2">
    <name type="scientific">Phialemonium atrogriseum</name>
    <dbReference type="NCBI Taxonomy" id="1093897"/>
    <lineage>
        <taxon>Eukaryota</taxon>
        <taxon>Fungi</taxon>
        <taxon>Dikarya</taxon>
        <taxon>Ascomycota</taxon>
        <taxon>Pezizomycotina</taxon>
        <taxon>Sordariomycetes</taxon>
        <taxon>Sordariomycetidae</taxon>
        <taxon>Cephalothecales</taxon>
        <taxon>Cephalothecaceae</taxon>
        <taxon>Phialemonium</taxon>
    </lineage>
</organism>
<evidence type="ECO:0000313" key="1">
    <source>
        <dbReference type="EMBL" id="KAK1764912.1"/>
    </source>
</evidence>
<dbReference type="EMBL" id="MU839017">
    <property type="protein sequence ID" value="KAK1764912.1"/>
    <property type="molecule type" value="Genomic_DNA"/>
</dbReference>
<dbReference type="Proteomes" id="UP001244011">
    <property type="component" value="Unassembled WGS sequence"/>
</dbReference>
<gene>
    <name evidence="1" type="ORF">QBC33DRAFT_561195</name>
</gene>
<proteinExistence type="predicted"/>
<keyword evidence="2" id="KW-1185">Reference proteome</keyword>